<dbReference type="RefSeq" id="WP_185271338.1">
    <property type="nucleotide sequence ID" value="NZ_CP055156.1"/>
</dbReference>
<dbReference type="Pfam" id="PF05729">
    <property type="entry name" value="NACHT"/>
    <property type="match status" value="1"/>
</dbReference>
<dbReference type="PROSITE" id="PS50837">
    <property type="entry name" value="NACHT"/>
    <property type="match status" value="1"/>
</dbReference>
<protein>
    <submittedName>
        <fullName evidence="2">NACHT domain-containing protein</fullName>
    </submittedName>
</protein>
<gene>
    <name evidence="2" type="ORF">HUW51_19715</name>
</gene>
<accession>A0A7G7GCG0</accession>
<proteinExistence type="predicted"/>
<evidence type="ECO:0000313" key="2">
    <source>
        <dbReference type="EMBL" id="QNF34844.1"/>
    </source>
</evidence>
<dbReference type="CDD" id="cd00267">
    <property type="entry name" value="ABC_ATPase"/>
    <property type="match status" value="1"/>
</dbReference>
<evidence type="ECO:0000313" key="3">
    <source>
        <dbReference type="Proteomes" id="UP000515237"/>
    </source>
</evidence>
<dbReference type="SUPFAM" id="SSF52540">
    <property type="entry name" value="P-loop containing nucleoside triphosphate hydrolases"/>
    <property type="match status" value="1"/>
</dbReference>
<keyword evidence="3" id="KW-1185">Reference proteome</keyword>
<dbReference type="AlphaFoldDB" id="A0A7G7GCG0"/>
<name>A0A7G7GCG0_9BACT</name>
<dbReference type="PANTHER" id="PTHR46844">
    <property type="entry name" value="SLR5058 PROTEIN"/>
    <property type="match status" value="1"/>
</dbReference>
<sequence>MSISKRLPEVKTLASILPKGTAGGKEFARIVDLLLFHDSRRSNKKFTIFSDAAGDYMGLDSFEGDGFRKEGHTGYQYKYFPSPLSASHRKEIANSLRKAAEKHKESKIKKWILVTPENLTESSTRKDFGDVTWFENLRTELNINFEIEHWGHQQLLALFLETPSICLFYYPELINEGFKLKNTINETRARYNDNLLSLYKNIEFVGMSIYKQEATKGIPMENIYIPVKLIPEAADDHSGNNIFMDPVYLLNPGAKSVILGDPGSGKSTLLRFLSLCGISKPVQKRYNTKQDVRLPIFVVLRSYADELKSKLNLSLIDYILETVQADFNLRGADSDFFEYYLESGQAILLFDGLDELPDSNFKHIVRDRIRSLITTFPGNTVIVTSRVVGYDNPFRFDDKEFNHTKVSKLQLPEIEQFVKDWYSVRIESDKERNANINDLIRIVRDENHTAIKELAENPLLLTIVTLVHRIDAVLPDERVVLYQKCTETLLNTWQTWKFKDSEIKNKGKIERRNRLRMEVIANWMHNQSTGTGRTQRSIVPYNELLKFLTEHISEVEKPSESEDDPQDLANNFIDFIKKRAGLLIEVGDQKYSFVHLTFQEYLTSTYIITSSEKEGLVNIWKTLEAYARDPRWYEVIRLLIAGLKSNESQEFLIDKILVERDKKRYVKSPILLGGLLLDGVLSAEDRKEEILSNIILCSTKASRPNELRPLISIIRSYVAKEKSNAEIISQVFLELWENEKNNEQILRLILFFISTGLENDIITEKIVSYIKNDSNEYLKLFFLNHNEHKGGFSNIVKSQMNLLSKVQSYYSITSPYSNFIAATLHSIFFYFNKEFGYKNAFNQFLSPLRTGAAYGPFEDFTYNSLIISNQNKNLDGKTKLKFITDQRLLSRTNKNKLRPNLFSKIDKTLQSAFDHMKGENSEGKKKTNRVHPSDSSYFRKILHNEILNSGLKKDNLLGLGNSSRLFDREIAIIRDSNMDDTWKLFQSNIKLITPLLNILCDGFELEPRALWFEALRVGFLPKIPETNLFSNDYILEDKILYSNTASSFSNNGYHEALLILVNLWISIFGNPSVIENSNFLDLVENARKSDLAPVKLVVNIFDLIYSSDSKSDEIISMIISDNPEFVAMFREINWHWIKPSEINDDINTISHDKRLIKKM</sequence>
<dbReference type="Gene3D" id="3.40.50.300">
    <property type="entry name" value="P-loop containing nucleotide triphosphate hydrolases"/>
    <property type="match status" value="1"/>
</dbReference>
<reference evidence="2 3" key="1">
    <citation type="journal article" date="2018" name="Int. J. Syst. Evol. Microbiol.">
        <title>Adhaeribacter swui sp. nov., isolated from wet mud.</title>
        <authorList>
            <person name="Kim D.U."/>
            <person name="Kim K.W."/>
            <person name="Kang M.S."/>
            <person name="Kim J.Y."/>
            <person name="Jang J.H."/>
            <person name="Kim M.K."/>
        </authorList>
    </citation>
    <scope>NUCLEOTIDE SEQUENCE [LARGE SCALE GENOMIC DNA]</scope>
    <source>
        <strain evidence="2 3">KCTC 52873</strain>
    </source>
</reference>
<feature type="domain" description="NACHT" evidence="1">
    <location>
        <begin position="254"/>
        <end position="386"/>
    </location>
</feature>
<dbReference type="Proteomes" id="UP000515237">
    <property type="component" value="Chromosome"/>
</dbReference>
<dbReference type="PANTHER" id="PTHR46844:SF1">
    <property type="entry name" value="SLR5058 PROTEIN"/>
    <property type="match status" value="1"/>
</dbReference>
<organism evidence="2 3">
    <name type="scientific">Adhaeribacter swui</name>
    <dbReference type="NCBI Taxonomy" id="2086471"/>
    <lineage>
        <taxon>Bacteria</taxon>
        <taxon>Pseudomonadati</taxon>
        <taxon>Bacteroidota</taxon>
        <taxon>Cytophagia</taxon>
        <taxon>Cytophagales</taxon>
        <taxon>Hymenobacteraceae</taxon>
        <taxon>Adhaeribacter</taxon>
    </lineage>
</organism>
<dbReference type="InterPro" id="IPR007111">
    <property type="entry name" value="NACHT_NTPase"/>
</dbReference>
<dbReference type="InterPro" id="IPR027417">
    <property type="entry name" value="P-loop_NTPase"/>
</dbReference>
<dbReference type="EMBL" id="CP055156">
    <property type="protein sequence ID" value="QNF34844.1"/>
    <property type="molecule type" value="Genomic_DNA"/>
</dbReference>
<dbReference type="KEGG" id="aswu:HUW51_19715"/>
<evidence type="ECO:0000259" key="1">
    <source>
        <dbReference type="PROSITE" id="PS50837"/>
    </source>
</evidence>